<evidence type="ECO:0000256" key="1">
    <source>
        <dbReference type="SAM" id="MobiDB-lite"/>
    </source>
</evidence>
<dbReference type="Proteomes" id="UP001482620">
    <property type="component" value="Unassembled WGS sequence"/>
</dbReference>
<reference evidence="2 3" key="1">
    <citation type="submission" date="2021-06" db="EMBL/GenBank/DDBJ databases">
        <authorList>
            <person name="Palmer J.M."/>
        </authorList>
    </citation>
    <scope>NUCLEOTIDE SEQUENCE [LARGE SCALE GENOMIC DNA]</scope>
    <source>
        <strain evidence="3">if_2019</strain>
        <tissue evidence="2">Muscle</tissue>
    </source>
</reference>
<dbReference type="EMBL" id="JAHRIQ010036275">
    <property type="protein sequence ID" value="MEQ2232938.1"/>
    <property type="molecule type" value="Genomic_DNA"/>
</dbReference>
<keyword evidence="3" id="KW-1185">Reference proteome</keyword>
<organism evidence="2 3">
    <name type="scientific">Ilyodon furcidens</name>
    <name type="common">goldbreast splitfin</name>
    <dbReference type="NCBI Taxonomy" id="33524"/>
    <lineage>
        <taxon>Eukaryota</taxon>
        <taxon>Metazoa</taxon>
        <taxon>Chordata</taxon>
        <taxon>Craniata</taxon>
        <taxon>Vertebrata</taxon>
        <taxon>Euteleostomi</taxon>
        <taxon>Actinopterygii</taxon>
        <taxon>Neopterygii</taxon>
        <taxon>Teleostei</taxon>
        <taxon>Neoteleostei</taxon>
        <taxon>Acanthomorphata</taxon>
        <taxon>Ovalentaria</taxon>
        <taxon>Atherinomorphae</taxon>
        <taxon>Cyprinodontiformes</taxon>
        <taxon>Goodeidae</taxon>
        <taxon>Ilyodon</taxon>
    </lineage>
</organism>
<accession>A0ABV0TJ73</accession>
<sequence>MALDLEGLILIPAASQSAANCPSACFRSWLEGAGRTTSSAKIRDKIHHSPNQSPSGPCPTVHHEGQKQMPSPGPQNTCGLVGQTSLNPLVPYRGCRVGPVFHGRVENHTVPPEAEVRLSDGLSFSIPWHRPYPGG</sequence>
<name>A0ABV0TJ73_9TELE</name>
<gene>
    <name evidence="2" type="ORF">ILYODFUR_016603</name>
</gene>
<feature type="region of interest" description="Disordered" evidence="1">
    <location>
        <begin position="37"/>
        <end position="76"/>
    </location>
</feature>
<protein>
    <submittedName>
        <fullName evidence="2">Uncharacterized protein</fullName>
    </submittedName>
</protein>
<evidence type="ECO:0000313" key="3">
    <source>
        <dbReference type="Proteomes" id="UP001482620"/>
    </source>
</evidence>
<comment type="caution">
    <text evidence="2">The sequence shown here is derived from an EMBL/GenBank/DDBJ whole genome shotgun (WGS) entry which is preliminary data.</text>
</comment>
<evidence type="ECO:0000313" key="2">
    <source>
        <dbReference type="EMBL" id="MEQ2232938.1"/>
    </source>
</evidence>
<proteinExistence type="predicted"/>